<feature type="transmembrane region" description="Helical" evidence="7">
    <location>
        <begin position="39"/>
        <end position="58"/>
    </location>
</feature>
<dbReference type="Proteomes" id="UP001632038">
    <property type="component" value="Unassembled WGS sequence"/>
</dbReference>
<keyword evidence="9" id="KW-1185">Reference proteome</keyword>
<evidence type="ECO:0000256" key="5">
    <source>
        <dbReference type="ARBA" id="ARBA00022989"/>
    </source>
</evidence>
<protein>
    <recommendedName>
        <fullName evidence="10">Protein jagunal homolog 1-like</fullName>
    </recommendedName>
</protein>
<feature type="transmembrane region" description="Helical" evidence="7">
    <location>
        <begin position="70"/>
        <end position="87"/>
    </location>
</feature>
<evidence type="ECO:0000256" key="7">
    <source>
        <dbReference type="SAM" id="Phobius"/>
    </source>
</evidence>
<keyword evidence="4" id="KW-0256">Endoplasmic reticulum</keyword>
<evidence type="ECO:0008006" key="10">
    <source>
        <dbReference type="Google" id="ProtNLM"/>
    </source>
</evidence>
<dbReference type="GO" id="GO:0005789">
    <property type="term" value="C:endoplasmic reticulum membrane"/>
    <property type="evidence" value="ECO:0007669"/>
    <property type="project" value="UniProtKB-SubCell"/>
</dbReference>
<proteinExistence type="inferred from homology"/>
<dbReference type="PANTHER" id="PTHR20955">
    <property type="entry name" value="PROTEIN JAGUNAL HOMOLOG 1"/>
    <property type="match status" value="1"/>
</dbReference>
<comment type="similarity">
    <text evidence="2">Belongs to the jagunal family.</text>
</comment>
<accession>A0ABD3E9K6</accession>
<feature type="transmembrane region" description="Helical" evidence="7">
    <location>
        <begin position="138"/>
        <end position="162"/>
    </location>
</feature>
<keyword evidence="6 7" id="KW-0472">Membrane</keyword>
<name>A0ABD3E9K6_9LAMI</name>
<dbReference type="Pfam" id="PF07086">
    <property type="entry name" value="Jagunal"/>
    <property type="match status" value="1"/>
</dbReference>
<evidence type="ECO:0000313" key="8">
    <source>
        <dbReference type="EMBL" id="KAL3650437.1"/>
    </source>
</evidence>
<reference evidence="9" key="1">
    <citation type="journal article" date="2024" name="IScience">
        <title>Strigolactones Initiate the Formation of Haustorium-like Structures in Castilleja.</title>
        <authorList>
            <person name="Buerger M."/>
            <person name="Peterson D."/>
            <person name="Chory J."/>
        </authorList>
    </citation>
    <scope>NUCLEOTIDE SEQUENCE [LARGE SCALE GENOMIC DNA]</scope>
</reference>
<evidence type="ECO:0000256" key="3">
    <source>
        <dbReference type="ARBA" id="ARBA00022692"/>
    </source>
</evidence>
<keyword evidence="3 7" id="KW-0812">Transmembrane</keyword>
<dbReference type="PANTHER" id="PTHR20955:SF1">
    <property type="entry name" value="PROTEIN JAGUNAL HOMOLOG 1"/>
    <property type="match status" value="1"/>
</dbReference>
<evidence type="ECO:0000256" key="1">
    <source>
        <dbReference type="ARBA" id="ARBA00004477"/>
    </source>
</evidence>
<keyword evidence="5 7" id="KW-1133">Transmembrane helix</keyword>
<dbReference type="EMBL" id="JAVIJP010000007">
    <property type="protein sequence ID" value="KAL3650437.1"/>
    <property type="molecule type" value="Genomic_DNA"/>
</dbReference>
<evidence type="ECO:0000256" key="4">
    <source>
        <dbReference type="ARBA" id="ARBA00022824"/>
    </source>
</evidence>
<comment type="caution">
    <text evidence="8">The sequence shown here is derived from an EMBL/GenBank/DDBJ whole genome shotgun (WGS) entry which is preliminary data.</text>
</comment>
<sequence>MSQRRYVNGRPSGTDGSDFSFRMVVDSRYQKVADGKSRLCRLILTQGFIQFLAAVILFLPTLEGATLDRLSASSSLIFFASLLVGELGRKRSRVNLLKLYLFGSSVAAIISIVCLLKSEKAIEIIKDLNIWEASKIELVKITSVLLGLLVQILTIGVLTSLIRNMAPPKRAS</sequence>
<comment type="subcellular location">
    <subcellularLocation>
        <location evidence="1">Endoplasmic reticulum membrane</location>
        <topology evidence="1">Multi-pass membrane protein</topology>
    </subcellularLocation>
</comment>
<evidence type="ECO:0000256" key="2">
    <source>
        <dbReference type="ARBA" id="ARBA00008462"/>
    </source>
</evidence>
<feature type="transmembrane region" description="Helical" evidence="7">
    <location>
        <begin position="99"/>
        <end position="118"/>
    </location>
</feature>
<evidence type="ECO:0000256" key="6">
    <source>
        <dbReference type="ARBA" id="ARBA00023136"/>
    </source>
</evidence>
<gene>
    <name evidence="8" type="ORF">CASFOL_006840</name>
</gene>
<evidence type="ECO:0000313" key="9">
    <source>
        <dbReference type="Proteomes" id="UP001632038"/>
    </source>
</evidence>
<dbReference type="InterPro" id="IPR009787">
    <property type="entry name" value="Jagunal"/>
</dbReference>
<organism evidence="8 9">
    <name type="scientific">Castilleja foliolosa</name>
    <dbReference type="NCBI Taxonomy" id="1961234"/>
    <lineage>
        <taxon>Eukaryota</taxon>
        <taxon>Viridiplantae</taxon>
        <taxon>Streptophyta</taxon>
        <taxon>Embryophyta</taxon>
        <taxon>Tracheophyta</taxon>
        <taxon>Spermatophyta</taxon>
        <taxon>Magnoliopsida</taxon>
        <taxon>eudicotyledons</taxon>
        <taxon>Gunneridae</taxon>
        <taxon>Pentapetalae</taxon>
        <taxon>asterids</taxon>
        <taxon>lamiids</taxon>
        <taxon>Lamiales</taxon>
        <taxon>Orobanchaceae</taxon>
        <taxon>Pedicularideae</taxon>
        <taxon>Castillejinae</taxon>
        <taxon>Castilleja</taxon>
    </lineage>
</organism>
<dbReference type="AlphaFoldDB" id="A0ABD3E9K6"/>